<evidence type="ECO:0000259" key="17">
    <source>
        <dbReference type="PROSITE" id="PS51194"/>
    </source>
</evidence>
<dbReference type="EMBL" id="CAJFCJ010000021">
    <property type="protein sequence ID" value="CAD5124474.1"/>
    <property type="molecule type" value="Genomic_DNA"/>
</dbReference>
<evidence type="ECO:0000256" key="7">
    <source>
        <dbReference type="ARBA" id="ARBA00022840"/>
    </source>
</evidence>
<dbReference type="GO" id="GO:0008094">
    <property type="term" value="F:ATP-dependent activity, acting on DNA"/>
    <property type="evidence" value="ECO:0007669"/>
    <property type="project" value="TreeGrafter"/>
</dbReference>
<dbReference type="FunFam" id="3.40.50.10810:FF:000042">
    <property type="entry name" value="SNF2 family helicase-like protein"/>
    <property type="match status" value="1"/>
</dbReference>
<dbReference type="CDD" id="cd18000">
    <property type="entry name" value="DEXHc_ERCC6"/>
    <property type="match status" value="1"/>
</dbReference>
<feature type="region of interest" description="Disordered" evidence="15">
    <location>
        <begin position="981"/>
        <end position="1017"/>
    </location>
</feature>
<dbReference type="GO" id="GO:0005634">
    <property type="term" value="C:nucleus"/>
    <property type="evidence" value="ECO:0007669"/>
    <property type="project" value="UniProtKB-SubCell"/>
</dbReference>
<dbReference type="CDD" id="cd22254">
    <property type="entry name" value="CSB_WHD"/>
    <property type="match status" value="1"/>
</dbReference>
<evidence type="ECO:0000256" key="9">
    <source>
        <dbReference type="ARBA" id="ARBA00023204"/>
    </source>
</evidence>
<sequence>MEETENQPQKETKSINFSVNPSLIRAIPKDERNEELNDLELEVYDQQQFEEGVLEQIDDAMQRVEEQQIQEEIQQTRDKLEAAEQDIEVAKKKHDNKLLDETKTSCNKLGQKLKFLNQKLNAVKEPEQKSSQDISLQKVLGMGGIKETDFERRVRLGEITPFGTSVLDSTKILKKDSPGSSNSLHSYFQDQLKKARTKGKQTVSPAKKALDKSVKNVKEWTASKNRTPETISDKINKKLKKDVKNLKKLKMKRKSQIAGSKIDYAGHSKHIRIKNNTGYSDEEFIAPSDESPDNDDDAWSSLKKKRKIKKARCRSGGIYSNHSRVPPKRSKYLINGELNLAIDDGDEYYFQERLKDCEAKETQEQNELNDETEEDDIKFSGGYKICRKLWNKLYDYQKTCVKWLWELHVQQTGGIIADEMGLGKTIQIISFLAGLDYTNAKNSNGIARFQGLGPSIIVCPATVLHQWVKEVHIWWPKFRVAILHSSGSYSTTEAALVRKIVSCQGLIVTSYQSLLIYQEILQQHHWHYIVLDEGHKIRNPDAQITIICKQFKTPHRIILSGSPVQNNLKELWSLFDFIFPGKLGTLPDFMSTFNVPIAQGGYSTANEFEVEAAYRCACILRDTISPYMLRRMKSDVNRSIKLPQKNEQVLFCRLSPYQRDIYKEYLESKECQMIMKGEFMPFPGLITLRKICNHPDISTGGLNPQTHPKEAEENPTALSYGYYKRSGKMIVLQSLLKLWYKQEHRVLLFSQSRQMLNILEKYVKDKEFKYMRMDGTTNIGSRQTLISKFNSDQSIFIFLLTTRVGGLGVNLTGANRVIIFDPDWNPSTDSQARERAWRIGQQKDVTIYRLLTTGTIEEKIYHRQIFKQFLTNRVLQDPKQRRFFKKNDMHELFTLTDDIKGISETEAIFAGTGSILKAKKKNRFDEIRKEKKFSEEDFIDNEGIINETPGESNEKSDIPEEKLKELRKLAKYWSKKLEEKMAENTNSKEESKDEPECSKAESIKLQKKPKAKKRKDAKIDGERIDYLAKKRVYKQQSSTETTQKSTDQDDYVLQKLLKRSGVHTAMRHDKIVGASNPDYMLVENEANRVAREAVKVLKQSRARCKLASIGTPTWTGKSGAAGAPPLKRFGKKAETEKLVKSNSEPTFSGGIAGSSKLDDNKLNEPMSSNFLLSQMRARNLRMQESEDELDEENLVKEELTSVSNADKELLDDIRIFVSFGASIDGQATTDEIVQQFRDRISKQDNAKFKAMLRQVCVFERDPRRNGIWKLKEEFVG</sequence>
<feature type="region of interest" description="Disordered" evidence="15">
    <location>
        <begin position="941"/>
        <end position="961"/>
    </location>
</feature>
<proteinExistence type="inferred from homology"/>
<dbReference type="GO" id="GO:0006283">
    <property type="term" value="P:transcription-coupled nucleotide-excision repair"/>
    <property type="evidence" value="ECO:0007669"/>
    <property type="project" value="TreeGrafter"/>
</dbReference>
<dbReference type="GO" id="GO:0004386">
    <property type="term" value="F:helicase activity"/>
    <property type="evidence" value="ECO:0007669"/>
    <property type="project" value="UniProtKB-KW"/>
</dbReference>
<dbReference type="CDD" id="cd18793">
    <property type="entry name" value="SF2_C_SNF"/>
    <property type="match status" value="1"/>
</dbReference>
<dbReference type="Pfam" id="PF00271">
    <property type="entry name" value="Helicase_C"/>
    <property type="match status" value="1"/>
</dbReference>
<dbReference type="InterPro" id="IPR027417">
    <property type="entry name" value="P-loop_NTPase"/>
</dbReference>
<feature type="compositionally biased region" description="Basic and acidic residues" evidence="15">
    <location>
        <begin position="952"/>
        <end position="961"/>
    </location>
</feature>
<dbReference type="SMART" id="SM00487">
    <property type="entry name" value="DEXDc"/>
    <property type="match status" value="1"/>
</dbReference>
<keyword evidence="14" id="KW-0175">Coiled coil</keyword>
<dbReference type="PROSITE" id="PS51192">
    <property type="entry name" value="HELICASE_ATP_BIND_1"/>
    <property type="match status" value="1"/>
</dbReference>
<dbReference type="AlphaFoldDB" id="A0A7I8W8G1"/>
<dbReference type="Pfam" id="PF25875">
    <property type="entry name" value="WHD_Rad26_CSB"/>
    <property type="match status" value="1"/>
</dbReference>
<keyword evidence="4" id="KW-0227">DNA damage</keyword>
<comment type="caution">
    <text evidence="18">The sequence shown here is derived from an EMBL/GenBank/DDBJ whole genome shotgun (WGS) entry which is preliminary data.</text>
</comment>
<evidence type="ECO:0000256" key="4">
    <source>
        <dbReference type="ARBA" id="ARBA00022763"/>
    </source>
</evidence>
<keyword evidence="19" id="KW-1185">Reference proteome</keyword>
<feature type="compositionally biased region" description="Acidic residues" evidence="15">
    <location>
        <begin position="283"/>
        <end position="298"/>
    </location>
</feature>
<evidence type="ECO:0000256" key="6">
    <source>
        <dbReference type="ARBA" id="ARBA00022806"/>
    </source>
</evidence>
<reference evidence="18 19" key="1">
    <citation type="submission" date="2020-08" db="EMBL/GenBank/DDBJ databases">
        <authorList>
            <person name="Hejnol A."/>
        </authorList>
    </citation>
    <scope>NUCLEOTIDE SEQUENCE [LARGE SCALE GENOMIC DNA]</scope>
</reference>
<dbReference type="InterPro" id="IPR000330">
    <property type="entry name" value="SNF2_N"/>
</dbReference>
<evidence type="ECO:0000256" key="3">
    <source>
        <dbReference type="ARBA" id="ARBA00022741"/>
    </source>
</evidence>
<dbReference type="SMART" id="SM00490">
    <property type="entry name" value="HELICc"/>
    <property type="match status" value="1"/>
</dbReference>
<dbReference type="InterPro" id="IPR058951">
    <property type="entry name" value="WHD_Rad26_CSB-like"/>
</dbReference>
<dbReference type="Pfam" id="PF00176">
    <property type="entry name" value="SNF2-rel_dom"/>
    <property type="match status" value="1"/>
</dbReference>
<evidence type="ECO:0000313" key="18">
    <source>
        <dbReference type="EMBL" id="CAD5124474.1"/>
    </source>
</evidence>
<protein>
    <recommendedName>
        <fullName evidence="11">DNA excision repair protein ERCC-6</fullName>
    </recommendedName>
    <alternativeName>
        <fullName evidence="12">ATP-dependent helicase ERCC6</fullName>
    </alternativeName>
    <alternativeName>
        <fullName evidence="13">Cockayne syndrome protein CSB</fullName>
    </alternativeName>
</protein>
<keyword evidence="10" id="KW-0539">Nucleus</keyword>
<feature type="domain" description="Helicase ATP-binding" evidence="16">
    <location>
        <begin position="405"/>
        <end position="581"/>
    </location>
</feature>
<dbReference type="SUPFAM" id="SSF52540">
    <property type="entry name" value="P-loop containing nucleoside triphosphate hydrolases"/>
    <property type="match status" value="2"/>
</dbReference>
<evidence type="ECO:0000256" key="10">
    <source>
        <dbReference type="ARBA" id="ARBA00023242"/>
    </source>
</evidence>
<evidence type="ECO:0000256" key="13">
    <source>
        <dbReference type="ARBA" id="ARBA00079118"/>
    </source>
</evidence>
<feature type="coiled-coil region" evidence="14">
    <location>
        <begin position="54"/>
        <end position="119"/>
    </location>
</feature>
<evidence type="ECO:0000256" key="15">
    <source>
        <dbReference type="SAM" id="MobiDB-lite"/>
    </source>
</evidence>
<dbReference type="OrthoDB" id="413460at2759"/>
<keyword evidence="9" id="KW-0234">DNA repair</keyword>
<gene>
    <name evidence="18" type="ORF">DGYR_LOCUS12010</name>
</gene>
<feature type="region of interest" description="Disordered" evidence="15">
    <location>
        <begin position="283"/>
        <end position="302"/>
    </location>
</feature>
<dbReference type="GO" id="GO:0005524">
    <property type="term" value="F:ATP binding"/>
    <property type="evidence" value="ECO:0007669"/>
    <property type="project" value="UniProtKB-KW"/>
</dbReference>
<name>A0A7I8W8G1_9ANNE</name>
<evidence type="ECO:0000313" key="19">
    <source>
        <dbReference type="Proteomes" id="UP000549394"/>
    </source>
</evidence>
<dbReference type="InterPro" id="IPR001650">
    <property type="entry name" value="Helicase_C-like"/>
</dbReference>
<evidence type="ECO:0000256" key="12">
    <source>
        <dbReference type="ARBA" id="ARBA00076356"/>
    </source>
</evidence>
<dbReference type="GO" id="GO:0016787">
    <property type="term" value="F:hydrolase activity"/>
    <property type="evidence" value="ECO:0007669"/>
    <property type="project" value="UniProtKB-KW"/>
</dbReference>
<evidence type="ECO:0000256" key="8">
    <source>
        <dbReference type="ARBA" id="ARBA00023125"/>
    </source>
</evidence>
<comment type="subcellular location">
    <subcellularLocation>
        <location evidence="1">Nucleus</location>
    </subcellularLocation>
</comment>
<dbReference type="InterPro" id="IPR050496">
    <property type="entry name" value="SNF2_RAD54_helicase_repair"/>
</dbReference>
<accession>A0A7I8W8G1</accession>
<keyword evidence="6" id="KW-0347">Helicase</keyword>
<organism evidence="18 19">
    <name type="scientific">Dimorphilus gyrociliatus</name>
    <dbReference type="NCBI Taxonomy" id="2664684"/>
    <lineage>
        <taxon>Eukaryota</taxon>
        <taxon>Metazoa</taxon>
        <taxon>Spiralia</taxon>
        <taxon>Lophotrochozoa</taxon>
        <taxon>Annelida</taxon>
        <taxon>Polychaeta</taxon>
        <taxon>Polychaeta incertae sedis</taxon>
        <taxon>Dinophilidae</taxon>
        <taxon>Dimorphilus</taxon>
    </lineage>
</organism>
<keyword evidence="3" id="KW-0547">Nucleotide-binding</keyword>
<dbReference type="PANTHER" id="PTHR45629:SF7">
    <property type="entry name" value="DNA EXCISION REPAIR PROTEIN ERCC-6-RELATED"/>
    <property type="match status" value="1"/>
</dbReference>
<feature type="coiled-coil region" evidence="14">
    <location>
        <begin position="1172"/>
        <end position="1202"/>
    </location>
</feature>
<dbReference type="Gene3D" id="3.40.50.10810">
    <property type="entry name" value="Tandem AAA-ATPase domain"/>
    <property type="match status" value="1"/>
</dbReference>
<comment type="similarity">
    <text evidence="2">Belongs to the SNF2/RAD54 helicase family.</text>
</comment>
<feature type="compositionally biased region" description="Basic and acidic residues" evidence="15">
    <location>
        <begin position="981"/>
        <end position="1004"/>
    </location>
</feature>
<dbReference type="PANTHER" id="PTHR45629">
    <property type="entry name" value="SNF2/RAD54 FAMILY MEMBER"/>
    <property type="match status" value="1"/>
</dbReference>
<keyword evidence="5" id="KW-0378">Hydrolase</keyword>
<feature type="region of interest" description="Disordered" evidence="15">
    <location>
        <begin position="1135"/>
        <end position="1159"/>
    </location>
</feature>
<evidence type="ECO:0000259" key="16">
    <source>
        <dbReference type="PROSITE" id="PS51192"/>
    </source>
</evidence>
<dbReference type="PROSITE" id="PS51194">
    <property type="entry name" value="HELICASE_CTER"/>
    <property type="match status" value="1"/>
</dbReference>
<keyword evidence="8" id="KW-0238">DNA-binding</keyword>
<evidence type="ECO:0000256" key="1">
    <source>
        <dbReference type="ARBA" id="ARBA00004123"/>
    </source>
</evidence>
<feature type="domain" description="Helicase C-terminal" evidence="17">
    <location>
        <begin position="731"/>
        <end position="890"/>
    </location>
</feature>
<evidence type="ECO:0000256" key="11">
    <source>
        <dbReference type="ARBA" id="ARBA00071998"/>
    </source>
</evidence>
<dbReference type="Gene3D" id="3.40.50.300">
    <property type="entry name" value="P-loop containing nucleotide triphosphate hydrolases"/>
    <property type="match status" value="1"/>
</dbReference>
<dbReference type="InterPro" id="IPR014001">
    <property type="entry name" value="Helicase_ATP-bd"/>
</dbReference>
<dbReference type="InterPro" id="IPR038718">
    <property type="entry name" value="SNF2-like_sf"/>
</dbReference>
<dbReference type="Proteomes" id="UP000549394">
    <property type="component" value="Unassembled WGS sequence"/>
</dbReference>
<evidence type="ECO:0000256" key="2">
    <source>
        <dbReference type="ARBA" id="ARBA00007025"/>
    </source>
</evidence>
<keyword evidence="7" id="KW-0067">ATP-binding</keyword>
<evidence type="ECO:0000256" key="14">
    <source>
        <dbReference type="SAM" id="Coils"/>
    </source>
</evidence>
<dbReference type="InterPro" id="IPR049730">
    <property type="entry name" value="SNF2/RAD54-like_C"/>
</dbReference>
<dbReference type="FunFam" id="3.40.50.300:FF:000863">
    <property type="entry name" value="DNA excision repair protein ERCC-6"/>
    <property type="match status" value="1"/>
</dbReference>
<evidence type="ECO:0000256" key="5">
    <source>
        <dbReference type="ARBA" id="ARBA00022801"/>
    </source>
</evidence>
<feature type="compositionally biased region" description="Basic residues" evidence="15">
    <location>
        <begin position="1005"/>
        <end position="1016"/>
    </location>
</feature>